<evidence type="ECO:0000313" key="2">
    <source>
        <dbReference type="Proteomes" id="UP000824261"/>
    </source>
</evidence>
<reference evidence="1" key="2">
    <citation type="journal article" date="2021" name="PeerJ">
        <title>Extensive microbial diversity within the chicken gut microbiome revealed by metagenomics and culture.</title>
        <authorList>
            <person name="Gilroy R."/>
            <person name="Ravi A."/>
            <person name="Getino M."/>
            <person name="Pursley I."/>
            <person name="Horton D.L."/>
            <person name="Alikhan N.F."/>
            <person name="Baker D."/>
            <person name="Gharbi K."/>
            <person name="Hall N."/>
            <person name="Watson M."/>
            <person name="Adriaenssens E.M."/>
            <person name="Foster-Nyarko E."/>
            <person name="Jarju S."/>
            <person name="Secka A."/>
            <person name="Antonio M."/>
            <person name="Oren A."/>
            <person name="Chaudhuri R.R."/>
            <person name="La Ragione R."/>
            <person name="Hildebrand F."/>
            <person name="Pallen M.J."/>
        </authorList>
    </citation>
    <scope>NUCLEOTIDE SEQUENCE</scope>
    <source>
        <strain evidence="1">ChiGjej1B1-2707</strain>
    </source>
</reference>
<evidence type="ECO:0000313" key="1">
    <source>
        <dbReference type="EMBL" id="HIR02217.1"/>
    </source>
</evidence>
<sequence>MAKISQGENGLLIDGEPLDPNGIQELSDEELEATSGGVKIYTKQENHWWGDKYIYLVCGACGGADWTVSGWYDINKLYVTCNNCGRESIATIAT</sequence>
<organism evidence="1 2">
    <name type="scientific">Candidatus Aveggerthella stercoripullorum</name>
    <dbReference type="NCBI Taxonomy" id="2840688"/>
    <lineage>
        <taxon>Bacteria</taxon>
        <taxon>Bacillati</taxon>
        <taxon>Actinomycetota</taxon>
        <taxon>Coriobacteriia</taxon>
        <taxon>Eggerthellales</taxon>
        <taxon>Eggerthellaceae</taxon>
        <taxon>Eggerthellaceae incertae sedis</taxon>
        <taxon>Candidatus Aveggerthella</taxon>
    </lineage>
</organism>
<dbReference type="Proteomes" id="UP000824261">
    <property type="component" value="Unassembled WGS sequence"/>
</dbReference>
<gene>
    <name evidence="1" type="ORF">IAA69_08170</name>
</gene>
<comment type="caution">
    <text evidence="1">The sequence shown here is derived from an EMBL/GenBank/DDBJ whole genome shotgun (WGS) entry which is preliminary data.</text>
</comment>
<proteinExistence type="predicted"/>
<dbReference type="EMBL" id="DVGB01000098">
    <property type="protein sequence ID" value="HIR02217.1"/>
    <property type="molecule type" value="Genomic_DNA"/>
</dbReference>
<accession>A0A9D1A1H1</accession>
<name>A0A9D1A1H1_9ACTN</name>
<protein>
    <submittedName>
        <fullName evidence="1">Uncharacterized protein</fullName>
    </submittedName>
</protein>
<dbReference type="AlphaFoldDB" id="A0A9D1A1H1"/>
<reference evidence="1" key="1">
    <citation type="submission" date="2020-10" db="EMBL/GenBank/DDBJ databases">
        <authorList>
            <person name="Gilroy R."/>
        </authorList>
    </citation>
    <scope>NUCLEOTIDE SEQUENCE</scope>
    <source>
        <strain evidence="1">ChiGjej1B1-2707</strain>
    </source>
</reference>